<evidence type="ECO:0000313" key="10">
    <source>
        <dbReference type="Proteomes" id="UP000199263"/>
    </source>
</evidence>
<keyword evidence="1" id="KW-1003">Cell membrane</keyword>
<keyword evidence="4 8" id="KW-0812">Transmembrane</keyword>
<dbReference type="GO" id="GO:0006508">
    <property type="term" value="P:proteolysis"/>
    <property type="evidence" value="ECO:0007669"/>
    <property type="project" value="UniProtKB-KW"/>
</dbReference>
<evidence type="ECO:0000256" key="6">
    <source>
        <dbReference type="ARBA" id="ARBA00022989"/>
    </source>
</evidence>
<evidence type="ECO:0000256" key="7">
    <source>
        <dbReference type="ARBA" id="ARBA00023136"/>
    </source>
</evidence>
<evidence type="ECO:0000256" key="5">
    <source>
        <dbReference type="ARBA" id="ARBA00022801"/>
    </source>
</evidence>
<organism evidence="9 10">
    <name type="scientific">Clostridium uliginosum</name>
    <dbReference type="NCBI Taxonomy" id="119641"/>
    <lineage>
        <taxon>Bacteria</taxon>
        <taxon>Bacillati</taxon>
        <taxon>Bacillota</taxon>
        <taxon>Clostridia</taxon>
        <taxon>Eubacteriales</taxon>
        <taxon>Clostridiaceae</taxon>
        <taxon>Clostridium</taxon>
    </lineage>
</organism>
<feature type="transmembrane region" description="Helical" evidence="8">
    <location>
        <begin position="106"/>
        <end position="125"/>
    </location>
</feature>
<dbReference type="Proteomes" id="UP000199263">
    <property type="component" value="Unassembled WGS sequence"/>
</dbReference>
<keyword evidence="6 8" id="KW-1133">Transmembrane helix</keyword>
<keyword evidence="3" id="KW-0645">Protease</keyword>
<evidence type="ECO:0000313" key="9">
    <source>
        <dbReference type="EMBL" id="SFD02842.1"/>
    </source>
</evidence>
<evidence type="ECO:0000256" key="4">
    <source>
        <dbReference type="ARBA" id="ARBA00022692"/>
    </source>
</evidence>
<dbReference type="EMBL" id="FOMG01000017">
    <property type="protein sequence ID" value="SFD02842.1"/>
    <property type="molecule type" value="Genomic_DNA"/>
</dbReference>
<dbReference type="GO" id="GO:0016020">
    <property type="term" value="C:membrane"/>
    <property type="evidence" value="ECO:0007669"/>
    <property type="project" value="InterPro"/>
</dbReference>
<protein>
    <submittedName>
        <fullName evidence="9">Accessory gene regulator B</fullName>
    </submittedName>
</protein>
<keyword evidence="5" id="KW-0378">Hydrolase</keyword>
<keyword evidence="7 8" id="KW-0472">Membrane</keyword>
<dbReference type="STRING" id="119641.SAMN05421842_11766"/>
<dbReference type="Pfam" id="PF04647">
    <property type="entry name" value="AgrB"/>
    <property type="match status" value="1"/>
</dbReference>
<dbReference type="AlphaFoldDB" id="A0A1I1NZT0"/>
<evidence type="ECO:0000256" key="2">
    <source>
        <dbReference type="ARBA" id="ARBA00022654"/>
    </source>
</evidence>
<feature type="transmembrane region" description="Helical" evidence="8">
    <location>
        <begin position="137"/>
        <end position="155"/>
    </location>
</feature>
<evidence type="ECO:0000256" key="1">
    <source>
        <dbReference type="ARBA" id="ARBA00022475"/>
    </source>
</evidence>
<dbReference type="GO" id="GO:0008233">
    <property type="term" value="F:peptidase activity"/>
    <property type="evidence" value="ECO:0007669"/>
    <property type="project" value="UniProtKB-KW"/>
</dbReference>
<accession>A0A1I1NZT0</accession>
<feature type="transmembrane region" description="Helical" evidence="8">
    <location>
        <begin position="161"/>
        <end position="182"/>
    </location>
</feature>
<dbReference type="SMART" id="SM00793">
    <property type="entry name" value="AgrB"/>
    <property type="match status" value="1"/>
</dbReference>
<feature type="transmembrane region" description="Helical" evidence="8">
    <location>
        <begin position="79"/>
        <end position="100"/>
    </location>
</feature>
<evidence type="ECO:0000256" key="3">
    <source>
        <dbReference type="ARBA" id="ARBA00022670"/>
    </source>
</evidence>
<reference evidence="9 10" key="1">
    <citation type="submission" date="2016-10" db="EMBL/GenBank/DDBJ databases">
        <authorList>
            <person name="de Groot N.N."/>
        </authorList>
    </citation>
    <scope>NUCLEOTIDE SEQUENCE [LARGE SCALE GENOMIC DNA]</scope>
    <source>
        <strain evidence="9 10">DSM 12992</strain>
    </source>
</reference>
<dbReference type="OrthoDB" id="2044325at2"/>
<dbReference type="RefSeq" id="WP_090091890.1">
    <property type="nucleotide sequence ID" value="NZ_FOMG01000017.1"/>
</dbReference>
<keyword evidence="10" id="KW-1185">Reference proteome</keyword>
<keyword evidence="2" id="KW-0673">Quorum sensing</keyword>
<proteinExistence type="predicted"/>
<feature type="transmembrane region" description="Helical" evidence="8">
    <location>
        <begin position="42"/>
        <end position="67"/>
    </location>
</feature>
<evidence type="ECO:0000256" key="8">
    <source>
        <dbReference type="SAM" id="Phobius"/>
    </source>
</evidence>
<gene>
    <name evidence="9" type="ORF">SAMN05421842_11766</name>
</gene>
<sequence>MIKSLSTLISEYLGKNNSSLTEKDLLKIQYSLQVILGDLVKLAILLLIFLSLNEVPLFLLSFVILISTRSFLGGIHCKTFNSCLICSIIYFLIILLFSKLSLKLNINFYVVFFIISLIITLAYAPCRNEKRPIKNKAILKILSLISLTFWGILFFKLSNLQICNCIFVSILLQIVQVIIVTARSKK</sequence>
<name>A0A1I1NZT0_9CLOT</name>
<dbReference type="GO" id="GO:0009372">
    <property type="term" value="P:quorum sensing"/>
    <property type="evidence" value="ECO:0007669"/>
    <property type="project" value="UniProtKB-KW"/>
</dbReference>
<dbReference type="InterPro" id="IPR006741">
    <property type="entry name" value="AgrB"/>
</dbReference>